<dbReference type="Proteomes" id="UP000215902">
    <property type="component" value="Unassembled WGS sequence"/>
</dbReference>
<evidence type="ECO:0008006" key="4">
    <source>
        <dbReference type="Google" id="ProtNLM"/>
    </source>
</evidence>
<feature type="compositionally biased region" description="Low complexity" evidence="1">
    <location>
        <begin position="14"/>
        <end position="35"/>
    </location>
</feature>
<proteinExistence type="predicted"/>
<evidence type="ECO:0000313" key="3">
    <source>
        <dbReference type="Proteomes" id="UP000215902"/>
    </source>
</evidence>
<sequence>MILDIMDSSESSEDNTTSLTPLSESDPSSSSGDSLQRLEDLGRTVWSQISQSDQFTEKYGRDLENPGTVHCYLFTRLPRDDTLAFEAFANVQTASIMKEELVYHSIFERLIERYTKSRAKPNPVLMETRSTEFCYRLTVLVEAVPQQRWVLRPELRLLREYAILRHIWETFRLELVANASPADLLVGIPMPFEFVNVSGFPEYEFVNHNSVWHRGIHGEEINMTKLEVPGTTERVSSSLSYLSLEKLGPNLQYLLELLRSQRSIMSLSSALKILDQLLCRLMVLHKYGVILGNLDVKFLHFGVREASKVLYISRYDCAMVAPTQHRSAGPYSDRCACLSAIRRREVHFVHDIESAFYVFLSLIFPILPWDDARTTLDSSSSNSRTTGTTPGSSRATWMDEKANFWSSNSWFQRMLRHVNSEYTDNVYRGFTADLLSMLYAKTQEILVQGESIPQADYMSSLMTPASPANNAYSNLRRIIALYFQFESVSTISRDPVCSKKLELLLAEDHQDRRVLWNLNDWCWNPFYPAYVSKTRTKTVSMKITSH</sequence>
<comment type="caution">
    <text evidence="2">The sequence shown here is derived from an EMBL/GenBank/DDBJ whole genome shotgun (WGS) entry which is preliminary data.</text>
</comment>
<name>A0A267FYT2_9PLAT</name>
<dbReference type="SUPFAM" id="SSF56112">
    <property type="entry name" value="Protein kinase-like (PK-like)"/>
    <property type="match status" value="1"/>
</dbReference>
<evidence type="ECO:0000313" key="2">
    <source>
        <dbReference type="EMBL" id="PAA78179.1"/>
    </source>
</evidence>
<dbReference type="Gene3D" id="1.10.510.10">
    <property type="entry name" value="Transferase(Phosphotransferase) domain 1"/>
    <property type="match status" value="1"/>
</dbReference>
<feature type="region of interest" description="Disordered" evidence="1">
    <location>
        <begin position="1"/>
        <end position="35"/>
    </location>
</feature>
<dbReference type="AlphaFoldDB" id="A0A267FYT2"/>
<dbReference type="EMBL" id="NIVC01000702">
    <property type="protein sequence ID" value="PAA78179.1"/>
    <property type="molecule type" value="Genomic_DNA"/>
</dbReference>
<keyword evidence="3" id="KW-1185">Reference proteome</keyword>
<dbReference type="InterPro" id="IPR011009">
    <property type="entry name" value="Kinase-like_dom_sf"/>
</dbReference>
<protein>
    <recommendedName>
        <fullName evidence="4">Protein kinase domain-containing protein</fullName>
    </recommendedName>
</protein>
<evidence type="ECO:0000256" key="1">
    <source>
        <dbReference type="SAM" id="MobiDB-lite"/>
    </source>
</evidence>
<accession>A0A267FYT2</accession>
<dbReference type="OrthoDB" id="6139845at2759"/>
<organism evidence="2 3">
    <name type="scientific">Macrostomum lignano</name>
    <dbReference type="NCBI Taxonomy" id="282301"/>
    <lineage>
        <taxon>Eukaryota</taxon>
        <taxon>Metazoa</taxon>
        <taxon>Spiralia</taxon>
        <taxon>Lophotrochozoa</taxon>
        <taxon>Platyhelminthes</taxon>
        <taxon>Rhabditophora</taxon>
        <taxon>Macrostomorpha</taxon>
        <taxon>Macrostomida</taxon>
        <taxon>Macrostomidae</taxon>
        <taxon>Macrostomum</taxon>
    </lineage>
</organism>
<gene>
    <name evidence="2" type="ORF">BOX15_Mlig004539g5</name>
</gene>
<reference evidence="2 3" key="1">
    <citation type="submission" date="2017-06" db="EMBL/GenBank/DDBJ databases">
        <title>A platform for efficient transgenesis in Macrostomum lignano, a flatworm model organism for stem cell research.</title>
        <authorList>
            <person name="Berezikov E."/>
        </authorList>
    </citation>
    <scope>NUCLEOTIDE SEQUENCE [LARGE SCALE GENOMIC DNA]</scope>
    <source>
        <strain evidence="2">DV1</strain>
        <tissue evidence="2">Whole organism</tissue>
    </source>
</reference>